<name>A0ABD2ZZQ2_9GENT</name>
<proteinExistence type="inferred from homology"/>
<dbReference type="GO" id="GO:0035267">
    <property type="term" value="C:NuA4 histone acetyltransferase complex"/>
    <property type="evidence" value="ECO:0007669"/>
    <property type="project" value="UniProtKB-ARBA"/>
</dbReference>
<keyword evidence="9" id="KW-1185">Reference proteome</keyword>
<keyword evidence="5 6" id="KW-0539">Nucleus</keyword>
<dbReference type="Pfam" id="PF10513">
    <property type="entry name" value="EPL1"/>
    <property type="match status" value="1"/>
</dbReference>
<comment type="caution">
    <text evidence="8">The sequence shown here is derived from an EMBL/GenBank/DDBJ whole genome shotgun (WGS) entry which is preliminary data.</text>
</comment>
<keyword evidence="3 6" id="KW-0805">Transcription regulation</keyword>
<dbReference type="EMBL" id="JBJUIK010000007">
    <property type="protein sequence ID" value="KAL3523637.1"/>
    <property type="molecule type" value="Genomic_DNA"/>
</dbReference>
<dbReference type="InterPro" id="IPR024943">
    <property type="entry name" value="Enhancer_polycomb"/>
</dbReference>
<accession>A0ABD2ZZQ2</accession>
<evidence type="ECO:0000256" key="5">
    <source>
        <dbReference type="ARBA" id="ARBA00023242"/>
    </source>
</evidence>
<comment type="similarity">
    <text evidence="2 6">Belongs to the enhancer of polycomb family.</text>
</comment>
<gene>
    <name evidence="8" type="ORF">ACH5RR_016471</name>
</gene>
<reference evidence="8 9" key="1">
    <citation type="submission" date="2024-11" db="EMBL/GenBank/DDBJ databases">
        <title>A near-complete genome assembly of Cinchona calisaya.</title>
        <authorList>
            <person name="Lian D.C."/>
            <person name="Zhao X.W."/>
            <person name="Wei L."/>
        </authorList>
    </citation>
    <scope>NUCLEOTIDE SEQUENCE [LARGE SCALE GENOMIC DNA]</scope>
    <source>
        <tissue evidence="8">Nenye</tissue>
    </source>
</reference>
<evidence type="ECO:0000256" key="2">
    <source>
        <dbReference type="ARBA" id="ARBA00008035"/>
    </source>
</evidence>
<dbReference type="Proteomes" id="UP001630127">
    <property type="component" value="Unassembled WGS sequence"/>
</dbReference>
<evidence type="ECO:0000256" key="4">
    <source>
        <dbReference type="ARBA" id="ARBA00023163"/>
    </source>
</evidence>
<dbReference type="PANTHER" id="PTHR14898">
    <property type="entry name" value="ENHANCER OF POLYCOMB"/>
    <property type="match status" value="1"/>
</dbReference>
<dbReference type="InterPro" id="IPR019542">
    <property type="entry name" value="Enhancer_polycomb-like_N"/>
</dbReference>
<evidence type="ECO:0000259" key="7">
    <source>
        <dbReference type="Pfam" id="PF10513"/>
    </source>
</evidence>
<evidence type="ECO:0000256" key="3">
    <source>
        <dbReference type="ARBA" id="ARBA00023015"/>
    </source>
</evidence>
<protein>
    <recommendedName>
        <fullName evidence="6">Enhancer of polycomb-like protein</fullName>
    </recommendedName>
</protein>
<comment type="subcellular location">
    <subcellularLocation>
        <location evidence="1 6">Nucleus</location>
    </subcellularLocation>
</comment>
<evidence type="ECO:0000313" key="9">
    <source>
        <dbReference type="Proteomes" id="UP001630127"/>
    </source>
</evidence>
<dbReference type="GO" id="GO:0005634">
    <property type="term" value="C:nucleus"/>
    <property type="evidence" value="ECO:0007669"/>
    <property type="project" value="UniProtKB-SubCell"/>
</dbReference>
<organism evidence="8 9">
    <name type="scientific">Cinchona calisaya</name>
    <dbReference type="NCBI Taxonomy" id="153742"/>
    <lineage>
        <taxon>Eukaryota</taxon>
        <taxon>Viridiplantae</taxon>
        <taxon>Streptophyta</taxon>
        <taxon>Embryophyta</taxon>
        <taxon>Tracheophyta</taxon>
        <taxon>Spermatophyta</taxon>
        <taxon>Magnoliopsida</taxon>
        <taxon>eudicotyledons</taxon>
        <taxon>Gunneridae</taxon>
        <taxon>Pentapetalae</taxon>
        <taxon>asterids</taxon>
        <taxon>lamiids</taxon>
        <taxon>Gentianales</taxon>
        <taxon>Rubiaceae</taxon>
        <taxon>Cinchonoideae</taxon>
        <taxon>Cinchoneae</taxon>
        <taxon>Cinchona</taxon>
    </lineage>
</organism>
<sequence length="792" mass="89662">MPSVGMRRTTRVFGARVLRSGRRLWTGPGNGKYIKSTNRDEWIELLEISGDGGGSASQRKERGRHGNDVAPKLEVMRMDVDEKLVESASKKVAHEGLLADKFVGRRWGVVYTRKRKKMESSVAESSVNANKKRNLDDKRFGKKYFRKQWRKKITHPELAKACVSNVDLVSPEGLHDNDRSQSLMVVVDSSCCSWYLFTCFLNSVLRYVRRARIDLQKLSGFLRSKTIASVYSSCGIWFLQGCNLVTRRGVCVIWDTSYFIPVFAADYSAVPYYFMYLHSRMLLQSARFTCSLGLYLVGIDVKDDKILTSRFVTVNNQASDVVIASRIGYSGKREVSCSNVGAAKFAGRNLKLRNGCNIQKRSSLRSKRGRRPSSFGARKVNGALASNLFNFRHNGIQLSPIAPRRELRSSAFCNAATNLKQVKSVLVGLKQDVDPRSCSANILVMDSDKCYRVEGAIITLQVSADKQWHLAIKGDGMNRYTIIAQKFMRPCSCNHVTHAIIWGTDNGWKLEFPDRRDWLIFKELYKECLNCNAQVHMESFIPVPGVLEVSGYEKSSVVFLQPASYISLKDDELSRALARGTANYDMDSDDEQWLNKLNSEISAENESQKHLSPENFELLIDAFEKGFHCNPDDFFDETAPPNIYLNLERRVVEPVYSFWIKKRKQRRSALVRIFQLYQPRRSQLKPNSVLRKKRSFKRQGSQIGKGKQRPFVQAVAVEQDSHEQQNAVLKVEEAKAAANGSESLAVIKRQRAQQLMESADLATYKATMALKIAELAQIAESLDTVGIFSPVM</sequence>
<evidence type="ECO:0000256" key="6">
    <source>
        <dbReference type="RuleBase" id="RU361124"/>
    </source>
</evidence>
<keyword evidence="4 6" id="KW-0804">Transcription</keyword>
<evidence type="ECO:0000256" key="1">
    <source>
        <dbReference type="ARBA" id="ARBA00004123"/>
    </source>
</evidence>
<evidence type="ECO:0000313" key="8">
    <source>
        <dbReference type="EMBL" id="KAL3523637.1"/>
    </source>
</evidence>
<dbReference type="AlphaFoldDB" id="A0ABD2ZZQ2"/>
<feature type="domain" description="Enhancer of polycomb-like N-terminal" evidence="7">
    <location>
        <begin position="536"/>
        <end position="625"/>
    </location>
</feature>